<keyword evidence="2" id="KW-1185">Reference proteome</keyword>
<dbReference type="EMBL" id="JAQQLF010000016">
    <property type="protein sequence ID" value="MDC7718211.1"/>
    <property type="molecule type" value="Genomic_DNA"/>
</dbReference>
<sequence>MKSHPRNARIKGDPFIPSRFIFGDAVEEKGLEPYEYVIHTVAPAFVCRLVGMDQTPFDSREQEGFQSDVLFDAANNLTHYVTNSGFRLFDFNFWGELPTATQLKKVCDEAMQEYQRLQKAYIEREVAPKERDFRLVPTEPLPPAERQQRIKELVSTAMEADSNPMKRMQLPMLVQQALSGGDQAVFTEAQLALQEHTAAREQLLALARDSIAFPEVMRPDGSVVSYELWALPMIFSRAQGGFWWHFPLLERVEPALVDALGLPEDTVLWLSPTIFNTDMLIERSCQSLVHLAAIMDAGCDMAQQDVDAARATFDAASQTVNPQLSLCWLPFIVESGKLDIDRVRQHARKALDAAMPLVQQAIAAEMKYGEAELFAPLPWWDALGAGVYAFNRKRLGLHMALVQGKTDKLENVEAVAEFLPEQQAYDVQLLARDSGTLLNRVQWLLVPDLGPSRVQAWVDLSECLRQAGIGLREQQARYH</sequence>
<dbReference type="RefSeq" id="WP_272752474.1">
    <property type="nucleotide sequence ID" value="NZ_JAQQLF010000016.1"/>
</dbReference>
<reference evidence="1 2" key="1">
    <citation type="submission" date="2023-01" db="EMBL/GenBank/DDBJ databases">
        <title>Novel species of the genus Vogesella isolated from rivers.</title>
        <authorList>
            <person name="Lu H."/>
        </authorList>
    </citation>
    <scope>NUCLEOTIDE SEQUENCE [LARGE SCALE GENOMIC DNA]</scope>
    <source>
        <strain evidence="1 2">DC21W</strain>
    </source>
</reference>
<evidence type="ECO:0008006" key="3">
    <source>
        <dbReference type="Google" id="ProtNLM"/>
    </source>
</evidence>
<protein>
    <recommendedName>
        <fullName evidence="3">Conjugal transfer protein TraC</fullName>
    </recommendedName>
</protein>
<dbReference type="CDD" id="cd22214">
    <property type="entry name" value="AcrIIC2"/>
    <property type="match status" value="1"/>
</dbReference>
<organism evidence="1 2">
    <name type="scientific">Vogesella aquatica</name>
    <dbReference type="NCBI Taxonomy" id="2984206"/>
    <lineage>
        <taxon>Bacteria</taxon>
        <taxon>Pseudomonadati</taxon>
        <taxon>Pseudomonadota</taxon>
        <taxon>Betaproteobacteria</taxon>
        <taxon>Neisseriales</taxon>
        <taxon>Chromobacteriaceae</taxon>
        <taxon>Vogesella</taxon>
    </lineage>
</organism>
<gene>
    <name evidence="1" type="ORF">PQU95_13420</name>
</gene>
<evidence type="ECO:0000313" key="2">
    <source>
        <dbReference type="Proteomes" id="UP001219956"/>
    </source>
</evidence>
<dbReference type="Proteomes" id="UP001219956">
    <property type="component" value="Unassembled WGS sequence"/>
</dbReference>
<accession>A0ABT5J063</accession>
<proteinExistence type="predicted"/>
<evidence type="ECO:0000313" key="1">
    <source>
        <dbReference type="EMBL" id="MDC7718211.1"/>
    </source>
</evidence>
<name>A0ABT5J063_9NEIS</name>
<comment type="caution">
    <text evidence="1">The sequence shown here is derived from an EMBL/GenBank/DDBJ whole genome shotgun (WGS) entry which is preliminary data.</text>
</comment>